<feature type="compositionally biased region" description="Polar residues" evidence="1">
    <location>
        <begin position="33"/>
        <end position="46"/>
    </location>
</feature>
<name>A0A3N4IJY1_ASCIM</name>
<feature type="compositionally biased region" description="Basic and acidic residues" evidence="1">
    <location>
        <begin position="59"/>
        <end position="72"/>
    </location>
</feature>
<dbReference type="Proteomes" id="UP000275078">
    <property type="component" value="Unassembled WGS sequence"/>
</dbReference>
<accession>A0A3N4IJY1</accession>
<proteinExistence type="predicted"/>
<reference evidence="2 3" key="1">
    <citation type="journal article" date="2018" name="Nat. Ecol. Evol.">
        <title>Pezizomycetes genomes reveal the molecular basis of ectomycorrhizal truffle lifestyle.</title>
        <authorList>
            <person name="Murat C."/>
            <person name="Payen T."/>
            <person name="Noel B."/>
            <person name="Kuo A."/>
            <person name="Morin E."/>
            <person name="Chen J."/>
            <person name="Kohler A."/>
            <person name="Krizsan K."/>
            <person name="Balestrini R."/>
            <person name="Da Silva C."/>
            <person name="Montanini B."/>
            <person name="Hainaut M."/>
            <person name="Levati E."/>
            <person name="Barry K.W."/>
            <person name="Belfiori B."/>
            <person name="Cichocki N."/>
            <person name="Clum A."/>
            <person name="Dockter R.B."/>
            <person name="Fauchery L."/>
            <person name="Guy J."/>
            <person name="Iotti M."/>
            <person name="Le Tacon F."/>
            <person name="Lindquist E.A."/>
            <person name="Lipzen A."/>
            <person name="Malagnac F."/>
            <person name="Mello A."/>
            <person name="Molinier V."/>
            <person name="Miyauchi S."/>
            <person name="Poulain J."/>
            <person name="Riccioni C."/>
            <person name="Rubini A."/>
            <person name="Sitrit Y."/>
            <person name="Splivallo R."/>
            <person name="Traeger S."/>
            <person name="Wang M."/>
            <person name="Zifcakova L."/>
            <person name="Wipf D."/>
            <person name="Zambonelli A."/>
            <person name="Paolocci F."/>
            <person name="Nowrousian M."/>
            <person name="Ottonello S."/>
            <person name="Baldrian P."/>
            <person name="Spatafora J.W."/>
            <person name="Henrissat B."/>
            <person name="Nagy L.G."/>
            <person name="Aury J.M."/>
            <person name="Wincker P."/>
            <person name="Grigoriev I.V."/>
            <person name="Bonfante P."/>
            <person name="Martin F.M."/>
        </authorList>
    </citation>
    <scope>NUCLEOTIDE SEQUENCE [LARGE SCALE GENOMIC DNA]</scope>
    <source>
        <strain evidence="2 3">RN42</strain>
    </source>
</reference>
<evidence type="ECO:0000313" key="2">
    <source>
        <dbReference type="EMBL" id="RPA84491.1"/>
    </source>
</evidence>
<evidence type="ECO:0000256" key="1">
    <source>
        <dbReference type="SAM" id="MobiDB-lite"/>
    </source>
</evidence>
<protein>
    <submittedName>
        <fullName evidence="2">Uncharacterized protein</fullName>
    </submittedName>
</protein>
<organism evidence="2 3">
    <name type="scientific">Ascobolus immersus RN42</name>
    <dbReference type="NCBI Taxonomy" id="1160509"/>
    <lineage>
        <taxon>Eukaryota</taxon>
        <taxon>Fungi</taxon>
        <taxon>Dikarya</taxon>
        <taxon>Ascomycota</taxon>
        <taxon>Pezizomycotina</taxon>
        <taxon>Pezizomycetes</taxon>
        <taxon>Pezizales</taxon>
        <taxon>Ascobolaceae</taxon>
        <taxon>Ascobolus</taxon>
    </lineage>
</organism>
<sequence>MGKQLRTGFEALFRRGEYSRENVKIRYLDVSTGTFVPSGNDENSGSLADGVNLTEPQDDTEKEREMEQREAESQQESLDAVKHTRTVRNHGMAEKDNMKAEVEKLQLKIEELMAEKDSLRAENVAIKKKIRNLEMKVEMLRVRFRDQTRDKRSLNMKQHQVRRLNKRLQDKKEEFDTEVKADHQKKWCFGIDRHTLTERKPAKKIPRESS</sequence>
<dbReference type="EMBL" id="ML119659">
    <property type="protein sequence ID" value="RPA84491.1"/>
    <property type="molecule type" value="Genomic_DNA"/>
</dbReference>
<keyword evidence="3" id="KW-1185">Reference proteome</keyword>
<evidence type="ECO:0000313" key="3">
    <source>
        <dbReference type="Proteomes" id="UP000275078"/>
    </source>
</evidence>
<gene>
    <name evidence="2" type="ORF">BJ508DRAFT_359822</name>
</gene>
<dbReference type="AlphaFoldDB" id="A0A3N4IJY1"/>
<feature type="region of interest" description="Disordered" evidence="1">
    <location>
        <begin position="33"/>
        <end position="79"/>
    </location>
</feature>